<dbReference type="GO" id="GO:0006032">
    <property type="term" value="P:chitin catabolic process"/>
    <property type="evidence" value="ECO:0007669"/>
    <property type="project" value="UniProtKB-KW"/>
</dbReference>
<dbReference type="PROSITE" id="PS51910">
    <property type="entry name" value="GH18_2"/>
    <property type="match status" value="1"/>
</dbReference>
<name>G3WGA2_SARHA</name>
<keyword evidence="5" id="KW-0963">Cytoplasm</keyword>
<dbReference type="Ensembl" id="ENSSHAT00000014578.2">
    <property type="protein sequence ID" value="ENSSHAP00000014457.1"/>
    <property type="gene ID" value="ENSSHAG00000012343.2"/>
</dbReference>
<dbReference type="InterPro" id="IPR036508">
    <property type="entry name" value="Chitin-bd_dom_sf"/>
</dbReference>
<feature type="domain" description="GH18" evidence="17">
    <location>
        <begin position="56"/>
        <end position="423"/>
    </location>
</feature>
<dbReference type="GeneTree" id="ENSGT00940000165936"/>
<dbReference type="InterPro" id="IPR011583">
    <property type="entry name" value="Chitinase_II/V-like_cat"/>
</dbReference>
<feature type="domain" description="Chitin-binding type-2" evidence="16">
    <location>
        <begin position="454"/>
        <end position="503"/>
    </location>
</feature>
<keyword evidence="13" id="KW-0119">Carbohydrate metabolism</keyword>
<evidence type="ECO:0000313" key="18">
    <source>
        <dbReference type="Ensembl" id="ENSSHAP00000014457.1"/>
    </source>
</evidence>
<dbReference type="InterPro" id="IPR002557">
    <property type="entry name" value="Chitin-bd_dom"/>
</dbReference>
<keyword evidence="8" id="KW-0378">Hydrolase</keyword>
<reference evidence="18" key="2">
    <citation type="submission" date="2025-08" db="UniProtKB">
        <authorList>
            <consortium name="Ensembl"/>
        </authorList>
    </citation>
    <scope>IDENTIFICATION</scope>
</reference>
<evidence type="ECO:0000256" key="5">
    <source>
        <dbReference type="ARBA" id="ARBA00022490"/>
    </source>
</evidence>
<protein>
    <recommendedName>
        <fullName evidence="15">Acidic mammalian chitinase</fullName>
        <ecNumber evidence="4">3.2.1.14</ecNumber>
    </recommendedName>
</protein>
<dbReference type="SUPFAM" id="SSF54556">
    <property type="entry name" value="Chitinase insertion domain"/>
    <property type="match status" value="1"/>
</dbReference>
<evidence type="ECO:0000256" key="7">
    <source>
        <dbReference type="ARBA" id="ARBA00022729"/>
    </source>
</evidence>
<dbReference type="EC" id="3.2.1.14" evidence="4"/>
<dbReference type="FunFam" id="2.170.140.10:FF:000001">
    <property type="entry name" value="Acidic mammalian chitinase"/>
    <property type="match status" value="1"/>
</dbReference>
<gene>
    <name evidence="18" type="primary">LOC100934626</name>
</gene>
<keyword evidence="13" id="KW-0624">Polysaccharide degradation</keyword>
<dbReference type="CDD" id="cd02872">
    <property type="entry name" value="GH18_chitolectin_chitotriosidase"/>
    <property type="match status" value="1"/>
</dbReference>
<dbReference type="Pfam" id="PF01607">
    <property type="entry name" value="CBM_14"/>
    <property type="match status" value="1"/>
</dbReference>
<dbReference type="InterPro" id="IPR017853">
    <property type="entry name" value="GH"/>
</dbReference>
<keyword evidence="10" id="KW-0146">Chitin degradation</keyword>
<keyword evidence="7" id="KW-0732">Signal</keyword>
<evidence type="ECO:0000256" key="15">
    <source>
        <dbReference type="ARBA" id="ARBA00072739"/>
    </source>
</evidence>
<comment type="subcellular location">
    <subcellularLocation>
        <location evidence="2">Cytoplasm</location>
    </subcellularLocation>
</comment>
<dbReference type="InterPro" id="IPR001223">
    <property type="entry name" value="Glyco_hydro18_cat"/>
</dbReference>
<evidence type="ECO:0000256" key="10">
    <source>
        <dbReference type="ARBA" id="ARBA00023024"/>
    </source>
</evidence>
<dbReference type="GO" id="GO:0005737">
    <property type="term" value="C:cytoplasm"/>
    <property type="evidence" value="ECO:0007669"/>
    <property type="project" value="UniProtKB-SubCell"/>
</dbReference>
<evidence type="ECO:0000256" key="11">
    <source>
        <dbReference type="ARBA" id="ARBA00023157"/>
    </source>
</evidence>
<proteinExistence type="inferred from homology"/>
<dbReference type="SUPFAM" id="SSF57625">
    <property type="entry name" value="Invertebrate chitin-binding proteins"/>
    <property type="match status" value="1"/>
</dbReference>
<comment type="similarity">
    <text evidence="3">Belongs to the glycosyl hydrolase 18 family. Chitinase class II subfamily.</text>
</comment>
<dbReference type="InterPro" id="IPR001579">
    <property type="entry name" value="Glyco_hydro_18_chit_AS"/>
</dbReference>
<dbReference type="Gene3D" id="2.170.140.10">
    <property type="entry name" value="Chitin binding domain"/>
    <property type="match status" value="1"/>
</dbReference>
<dbReference type="GO" id="GO:0002376">
    <property type="term" value="P:immune system process"/>
    <property type="evidence" value="ECO:0007669"/>
    <property type="project" value="UniProtKB-KW"/>
</dbReference>
<comment type="catalytic activity">
    <reaction evidence="1">
        <text>Random endo-hydrolysis of N-acetyl-beta-D-glucosaminide (1-&gt;4)-beta-linkages in chitin and chitodextrins.</text>
        <dbReference type="EC" id="3.2.1.14"/>
    </reaction>
</comment>
<evidence type="ECO:0000256" key="4">
    <source>
        <dbReference type="ARBA" id="ARBA00012729"/>
    </source>
</evidence>
<dbReference type="STRING" id="9305.ENSSHAP00000014457"/>
<evidence type="ECO:0000256" key="9">
    <source>
        <dbReference type="ARBA" id="ARBA00022859"/>
    </source>
</evidence>
<evidence type="ECO:0000256" key="2">
    <source>
        <dbReference type="ARBA" id="ARBA00004496"/>
    </source>
</evidence>
<dbReference type="AlphaFoldDB" id="G3WGA2"/>
<dbReference type="HOGENOM" id="CLU_002833_3_1_1"/>
<evidence type="ECO:0000256" key="8">
    <source>
        <dbReference type="ARBA" id="ARBA00022801"/>
    </source>
</evidence>
<evidence type="ECO:0000256" key="13">
    <source>
        <dbReference type="ARBA" id="ARBA00023326"/>
    </source>
</evidence>
<dbReference type="InterPro" id="IPR050314">
    <property type="entry name" value="Glycosyl_Hydrlase_18"/>
</dbReference>
<dbReference type="PROSITE" id="PS50940">
    <property type="entry name" value="CHIT_BIND_II"/>
    <property type="match status" value="1"/>
</dbReference>
<comment type="subunit">
    <text evidence="14">Interacts with EGFR.</text>
</comment>
<dbReference type="FunFam" id="3.20.20.80:FF:000007">
    <property type="entry name" value="Acidic mammalian chitinase"/>
    <property type="match status" value="1"/>
</dbReference>
<dbReference type="PANTHER" id="PTHR11177:SF405">
    <property type="entry name" value="CHITINASE"/>
    <property type="match status" value="1"/>
</dbReference>
<evidence type="ECO:0000313" key="19">
    <source>
        <dbReference type="Proteomes" id="UP000007648"/>
    </source>
</evidence>
<dbReference type="Gene3D" id="3.20.20.80">
    <property type="entry name" value="Glycosidases"/>
    <property type="match status" value="1"/>
</dbReference>
<dbReference type="Gene3D" id="3.10.50.10">
    <property type="match status" value="1"/>
</dbReference>
<dbReference type="GO" id="GO:0008843">
    <property type="term" value="F:endochitinase activity"/>
    <property type="evidence" value="ECO:0007669"/>
    <property type="project" value="UniProtKB-EC"/>
</dbReference>
<evidence type="ECO:0000256" key="6">
    <source>
        <dbReference type="ARBA" id="ARBA00022669"/>
    </source>
</evidence>
<evidence type="ECO:0000256" key="3">
    <source>
        <dbReference type="ARBA" id="ARBA00009121"/>
    </source>
</evidence>
<dbReference type="eggNOG" id="KOG2806">
    <property type="taxonomic scope" value="Eukaryota"/>
</dbReference>
<dbReference type="FunFam" id="3.10.50.10:FF:000001">
    <property type="entry name" value="Chitinase 3-like 1"/>
    <property type="match status" value="1"/>
</dbReference>
<dbReference type="PROSITE" id="PS01095">
    <property type="entry name" value="GH18_1"/>
    <property type="match status" value="1"/>
</dbReference>
<keyword evidence="11" id="KW-1015">Disulfide bond</keyword>
<keyword evidence="12" id="KW-0326">Glycosidase</keyword>
<dbReference type="Proteomes" id="UP000007648">
    <property type="component" value="Unassembled WGS sequence"/>
</dbReference>
<dbReference type="GO" id="GO:0000272">
    <property type="term" value="P:polysaccharide catabolic process"/>
    <property type="evidence" value="ECO:0007669"/>
    <property type="project" value="UniProtKB-KW"/>
</dbReference>
<evidence type="ECO:0000256" key="12">
    <source>
        <dbReference type="ARBA" id="ARBA00023295"/>
    </source>
</evidence>
<evidence type="ECO:0000259" key="17">
    <source>
        <dbReference type="PROSITE" id="PS51910"/>
    </source>
</evidence>
<dbReference type="SMART" id="SM00636">
    <property type="entry name" value="Glyco_18"/>
    <property type="match status" value="1"/>
</dbReference>
<dbReference type="InParanoid" id="G3WGA2"/>
<reference evidence="18 19" key="1">
    <citation type="journal article" date="2011" name="Proc. Natl. Acad. Sci. U.S.A.">
        <title>Genetic diversity and population structure of the endangered marsupial Sarcophilus harrisii (Tasmanian devil).</title>
        <authorList>
            <person name="Miller W."/>
            <person name="Hayes V.M."/>
            <person name="Ratan A."/>
            <person name="Petersen D.C."/>
            <person name="Wittekindt N.E."/>
            <person name="Miller J."/>
            <person name="Walenz B."/>
            <person name="Knight J."/>
            <person name="Qi J."/>
            <person name="Zhao F."/>
            <person name="Wang Q."/>
            <person name="Bedoya-Reina O.C."/>
            <person name="Katiyar N."/>
            <person name="Tomsho L.P."/>
            <person name="Kasson L.M."/>
            <person name="Hardie R.A."/>
            <person name="Woodbridge P."/>
            <person name="Tindall E.A."/>
            <person name="Bertelsen M.F."/>
            <person name="Dixon D."/>
            <person name="Pyecroft S."/>
            <person name="Helgen K.M."/>
            <person name="Lesk A.M."/>
            <person name="Pringle T.H."/>
            <person name="Patterson N."/>
            <person name="Zhang Y."/>
            <person name="Kreiss A."/>
            <person name="Woods G.M."/>
            <person name="Jones M.E."/>
            <person name="Schuster S.C."/>
        </authorList>
    </citation>
    <scope>NUCLEOTIDE SEQUENCE [LARGE SCALE GENOMIC DNA]</scope>
</reference>
<dbReference type="PANTHER" id="PTHR11177">
    <property type="entry name" value="CHITINASE"/>
    <property type="match status" value="1"/>
</dbReference>
<dbReference type="Pfam" id="PF00704">
    <property type="entry name" value="Glyco_hydro_18"/>
    <property type="match status" value="1"/>
</dbReference>
<reference evidence="18" key="3">
    <citation type="submission" date="2025-09" db="UniProtKB">
        <authorList>
            <consortium name="Ensembl"/>
        </authorList>
    </citation>
    <scope>IDENTIFICATION</scope>
</reference>
<evidence type="ECO:0000259" key="16">
    <source>
        <dbReference type="PROSITE" id="PS50940"/>
    </source>
</evidence>
<accession>G3WGA2</accession>
<keyword evidence="6" id="KW-0147">Chitin-binding</keyword>
<dbReference type="GO" id="GO:0008061">
    <property type="term" value="F:chitin binding"/>
    <property type="evidence" value="ECO:0007669"/>
    <property type="project" value="UniProtKB-KW"/>
</dbReference>
<dbReference type="OMA" id="MNSSFCV"/>
<dbReference type="GO" id="GO:0005576">
    <property type="term" value="C:extracellular region"/>
    <property type="evidence" value="ECO:0007669"/>
    <property type="project" value="InterPro"/>
</dbReference>
<organism evidence="18 19">
    <name type="scientific">Sarcophilus harrisii</name>
    <name type="common">Tasmanian devil</name>
    <name type="synonym">Sarcophilus laniarius</name>
    <dbReference type="NCBI Taxonomy" id="9305"/>
    <lineage>
        <taxon>Eukaryota</taxon>
        <taxon>Metazoa</taxon>
        <taxon>Chordata</taxon>
        <taxon>Craniata</taxon>
        <taxon>Vertebrata</taxon>
        <taxon>Euteleostomi</taxon>
        <taxon>Mammalia</taxon>
        <taxon>Metatheria</taxon>
        <taxon>Dasyuromorphia</taxon>
        <taxon>Dasyuridae</taxon>
        <taxon>Sarcophilus</taxon>
    </lineage>
</organism>
<evidence type="ECO:0000256" key="14">
    <source>
        <dbReference type="ARBA" id="ARBA00062006"/>
    </source>
</evidence>
<evidence type="ECO:0000256" key="1">
    <source>
        <dbReference type="ARBA" id="ARBA00000822"/>
    </source>
</evidence>
<sequence>MRLPFLLQAWPSCCSCSCSWVSMFPPSLGRWVNLGGKLASSLYSCFPFLAHPGSAVNIVCYFTNWSQYRPDIARYMPENVDPCLCTHIIYAFAGMANNQIKTIEWNDEALYAGINNLKTYNTELKTLLSVGGWNFGTQGFSDMVASAANRQTFIQSAIQFLRKYNFDGLDIDWEYPGNRGSPPDTQRLFTVLLKEMYEAFEQEASQSNKPRLLISAAVSAGKSTIETAYQIPEMSKYMDLINVMTYDLRGSWEGFTGEDSPLFAGPNDQGDYIYFNVDYAMNYWKNNGAPAEKLMVGFGAYARTFTLTNPSNHGLDAPTSGPGAAGPYTQEAGTLAYFEVCGFLKGATKVWNAPQEVPYAYKGNQWIGYDNPKSFTIKADWLLKNNFGGAMVWAIDLDDFTGTFCGQGKYPLMNAIKSALGVSTPSCRVPTSTLGTSIAPIVTAAPGSGGSGGSGFCAGKSNGLYPNPKSKSAFYNCVNGQTYEEACQAGLVFDTSCSCCNWS</sequence>
<keyword evidence="19" id="KW-1185">Reference proteome</keyword>
<dbReference type="SMART" id="SM00494">
    <property type="entry name" value="ChtBD2"/>
    <property type="match status" value="1"/>
</dbReference>
<dbReference type="SUPFAM" id="SSF51445">
    <property type="entry name" value="(Trans)glycosidases"/>
    <property type="match status" value="1"/>
</dbReference>
<keyword evidence="9" id="KW-0391">Immunity</keyword>
<dbReference type="InterPro" id="IPR029070">
    <property type="entry name" value="Chitinase_insertion_sf"/>
</dbReference>